<evidence type="ECO:0000313" key="2">
    <source>
        <dbReference type="EMBL" id="RCN28981.1"/>
    </source>
</evidence>
<evidence type="ECO:0000256" key="1">
    <source>
        <dbReference type="SAM" id="SignalP"/>
    </source>
</evidence>
<comment type="caution">
    <text evidence="2">The sequence shown here is derived from an EMBL/GenBank/DDBJ whole genome shotgun (WGS) entry which is preliminary data.</text>
</comment>
<feature type="signal peptide" evidence="1">
    <location>
        <begin position="1"/>
        <end position="18"/>
    </location>
</feature>
<keyword evidence="3" id="KW-1185">Reference proteome</keyword>
<feature type="chain" id="PRO_5017066483" evidence="1">
    <location>
        <begin position="19"/>
        <end position="179"/>
    </location>
</feature>
<dbReference type="EMBL" id="JOJR01002200">
    <property type="protein sequence ID" value="RCN28981.1"/>
    <property type="molecule type" value="Genomic_DNA"/>
</dbReference>
<dbReference type="Proteomes" id="UP000252519">
    <property type="component" value="Unassembled WGS sequence"/>
</dbReference>
<protein>
    <submittedName>
        <fullName evidence="2">Uncharacterized protein</fullName>
    </submittedName>
</protein>
<dbReference type="AlphaFoldDB" id="A0A368F9Y2"/>
<dbReference type="Pfam" id="PF17619">
    <property type="entry name" value="SCVP"/>
    <property type="match status" value="1"/>
</dbReference>
<proteinExistence type="predicted"/>
<keyword evidence="1" id="KW-0732">Signal</keyword>
<accession>A0A368F9Y2</accession>
<name>A0A368F9Y2_ANCCA</name>
<organism evidence="2 3">
    <name type="scientific">Ancylostoma caninum</name>
    <name type="common">Dog hookworm</name>
    <dbReference type="NCBI Taxonomy" id="29170"/>
    <lineage>
        <taxon>Eukaryota</taxon>
        <taxon>Metazoa</taxon>
        <taxon>Ecdysozoa</taxon>
        <taxon>Nematoda</taxon>
        <taxon>Chromadorea</taxon>
        <taxon>Rhabditida</taxon>
        <taxon>Rhabditina</taxon>
        <taxon>Rhabditomorpha</taxon>
        <taxon>Strongyloidea</taxon>
        <taxon>Ancylostomatidae</taxon>
        <taxon>Ancylostomatinae</taxon>
        <taxon>Ancylostoma</taxon>
    </lineage>
</organism>
<reference evidence="2 3" key="1">
    <citation type="submission" date="2014-10" db="EMBL/GenBank/DDBJ databases">
        <title>Draft genome of the hookworm Ancylostoma caninum.</title>
        <authorList>
            <person name="Mitreva M."/>
        </authorList>
    </citation>
    <scope>NUCLEOTIDE SEQUENCE [LARGE SCALE GENOMIC DNA]</scope>
    <source>
        <strain evidence="2 3">Baltimore</strain>
    </source>
</reference>
<sequence length="179" mass="19663">MSRLLIALVLAAVELVRSSSWEMVQVTLASENYGNNMKYALDDFHDLFDEFAQQQGIRFHRGNFREIETFIKGLPVAKYGLRGVDCEQFRQFLSGVKAQKYHLQYAAVKCGPMTFSFCMAFSCAPEDFLFRNATTSTTAVTTTVSPTTSTTAVTTTVSATTSTTAVTTTTTVSAKASNE</sequence>
<gene>
    <name evidence="2" type="ORF">ANCCAN_25267</name>
</gene>
<evidence type="ECO:0000313" key="3">
    <source>
        <dbReference type="Proteomes" id="UP000252519"/>
    </source>
</evidence>
<dbReference type="InterPro" id="IPR035126">
    <property type="entry name" value="SCVP"/>
</dbReference>